<dbReference type="PROSITE" id="PS00092">
    <property type="entry name" value="N6_MTASE"/>
    <property type="match status" value="1"/>
</dbReference>
<evidence type="ECO:0000256" key="5">
    <source>
        <dbReference type="ARBA" id="ARBA00022679"/>
    </source>
</evidence>
<evidence type="ECO:0000256" key="8">
    <source>
        <dbReference type="ARBA" id="ARBA00022884"/>
    </source>
</evidence>
<keyword evidence="8 10" id="KW-0694">RNA-binding</keyword>
<feature type="region of interest" description="Disordered" evidence="11">
    <location>
        <begin position="173"/>
        <end position="196"/>
    </location>
</feature>
<evidence type="ECO:0000256" key="6">
    <source>
        <dbReference type="ARBA" id="ARBA00022691"/>
    </source>
</evidence>
<dbReference type="SUPFAM" id="SSF53335">
    <property type="entry name" value="S-adenosyl-L-methionine-dependent methyltransferases"/>
    <property type="match status" value="1"/>
</dbReference>
<keyword evidence="2" id="KW-0963">Cytoplasm</keyword>
<dbReference type="OrthoDB" id="296065at2759"/>
<keyword evidence="3 10" id="KW-0820">tRNA-binding</keyword>
<keyword evidence="4 10" id="KW-0489">Methyltransferase</keyword>
<proteinExistence type="inferred from homology"/>
<keyword evidence="5 10" id="KW-0808">Transferase</keyword>
<dbReference type="PANTHER" id="PTHR13370:SF3">
    <property type="entry name" value="TRNA (GUANINE(10)-N2)-METHYLTRANSFERASE HOMOLOG"/>
    <property type="match status" value="1"/>
</dbReference>
<accession>A0A8H7A663</accession>
<comment type="caution">
    <text evidence="14">The sequence shown here is derived from an EMBL/GenBank/DDBJ whole genome shotgun (WGS) entry which is preliminary data.</text>
</comment>
<evidence type="ECO:0000256" key="4">
    <source>
        <dbReference type="ARBA" id="ARBA00022603"/>
    </source>
</evidence>
<dbReference type="Gene3D" id="3.40.50.150">
    <property type="entry name" value="Vaccinia Virus protein VP39"/>
    <property type="match status" value="1"/>
</dbReference>
<dbReference type="Proteomes" id="UP000606974">
    <property type="component" value="Unassembled WGS sequence"/>
</dbReference>
<dbReference type="GO" id="GO:0043527">
    <property type="term" value="C:tRNA methyltransferase complex"/>
    <property type="evidence" value="ECO:0007669"/>
    <property type="project" value="UniProtKB-ARBA"/>
</dbReference>
<dbReference type="PANTHER" id="PTHR13370">
    <property type="entry name" value="RNA METHYLASE-RELATED"/>
    <property type="match status" value="1"/>
</dbReference>
<keyword evidence="6 10" id="KW-0949">S-adenosyl-L-methionine</keyword>
<name>A0A8H7A663_9EURO</name>
<feature type="domain" description="Ribosomal RNA large subunit methyltransferase K/L-like methyltransferase" evidence="12">
    <location>
        <begin position="225"/>
        <end position="276"/>
    </location>
</feature>
<dbReference type="GO" id="GO:0008033">
    <property type="term" value="P:tRNA processing"/>
    <property type="evidence" value="ECO:0007669"/>
    <property type="project" value="UniProtKB-UniRule"/>
</dbReference>
<evidence type="ECO:0000256" key="7">
    <source>
        <dbReference type="ARBA" id="ARBA00022694"/>
    </source>
</evidence>
<dbReference type="EMBL" id="JAACFV010000182">
    <property type="protein sequence ID" value="KAF7503370.1"/>
    <property type="molecule type" value="Genomic_DNA"/>
</dbReference>
<evidence type="ECO:0000256" key="2">
    <source>
        <dbReference type="ARBA" id="ARBA00022490"/>
    </source>
</evidence>
<evidence type="ECO:0000259" key="13">
    <source>
        <dbReference type="Pfam" id="PF25904"/>
    </source>
</evidence>
<dbReference type="PIRSF" id="PIRSF017259">
    <property type="entry name" value="tRNA_mtfrase_TRM11"/>
    <property type="match status" value="1"/>
</dbReference>
<evidence type="ECO:0000256" key="9">
    <source>
        <dbReference type="ARBA" id="ARBA00066937"/>
    </source>
</evidence>
<dbReference type="GO" id="GO:0160102">
    <property type="term" value="F:tRNA (guanine(10)-N2)-methyltransferase activity"/>
    <property type="evidence" value="ECO:0007669"/>
    <property type="project" value="UniProtKB-EC"/>
</dbReference>
<evidence type="ECO:0000256" key="1">
    <source>
        <dbReference type="ARBA" id="ARBA00004496"/>
    </source>
</evidence>
<dbReference type="GO" id="GO:0032259">
    <property type="term" value="P:methylation"/>
    <property type="evidence" value="ECO:0007669"/>
    <property type="project" value="UniProtKB-UniRule"/>
</dbReference>
<dbReference type="InterPro" id="IPR002052">
    <property type="entry name" value="DNA_methylase_N6_adenine_CS"/>
</dbReference>
<dbReference type="InterPro" id="IPR029063">
    <property type="entry name" value="SAM-dependent_MTases_sf"/>
</dbReference>
<dbReference type="InterPro" id="IPR059073">
    <property type="entry name" value="TRMT11_N"/>
</dbReference>
<reference evidence="14" key="1">
    <citation type="submission" date="2020-02" db="EMBL/GenBank/DDBJ databases">
        <authorList>
            <person name="Palmer J.M."/>
        </authorList>
    </citation>
    <scope>NUCLEOTIDE SEQUENCE</scope>
    <source>
        <strain evidence="14">EPUS1.4</strain>
        <tissue evidence="14">Thallus</tissue>
    </source>
</reference>
<evidence type="ECO:0000256" key="11">
    <source>
        <dbReference type="SAM" id="MobiDB-lite"/>
    </source>
</evidence>
<dbReference type="PROSITE" id="PS51627">
    <property type="entry name" value="SAM_MT_TRM11"/>
    <property type="match status" value="1"/>
</dbReference>
<dbReference type="Pfam" id="PF25904">
    <property type="entry name" value="Tmrp11_N"/>
    <property type="match status" value="1"/>
</dbReference>
<sequence>MSTDYLIRLVQMHEDFRLAEIRCLASYYCIKIGIISYSKDSPFLILRILSYPISKFTSPNVAAKALISRSVLSLGIYELWGMAPQLEGVATYAALHADVQTRTNSGIWAKYKEASFRFSVDAYCQKRSPAVQTDIINGFRYLGFKGPIRMQNPDFEFTVFEEWSLSLNPDHLRKLHPDPTSQPPVDEPFPDDHPTPQRDPHTLYFGLLISHSSRHDLIMKHDLKRRPYISTTSMDATLALVSANLAHAGLGRMLYDPFVGTGGFLVAAAEFGARVWGSDIDGRSFRGAGRGKGGSDGKVGKKKGGKEGVWRNFEEYGLGDLFGDCFICDLINTPLRTNDGNGWLDGIICDPPYGVREGLRILGDREPRTDRTPFMIDGVPAHTLPGYVAPKKPYSFERMLDDILAFATDTLVTDGRLAFWMPSANQDDEELAIPKRVELELVECCVQRFHRWSRRLLVYRRRRKEELKAVDVNGSCKDDEKLKELANGKTASDLNPFRRKYFQGFRTGDITPTRTPAL</sequence>
<organism evidence="14 15">
    <name type="scientific">Endocarpon pusillum</name>
    <dbReference type="NCBI Taxonomy" id="364733"/>
    <lineage>
        <taxon>Eukaryota</taxon>
        <taxon>Fungi</taxon>
        <taxon>Dikarya</taxon>
        <taxon>Ascomycota</taxon>
        <taxon>Pezizomycotina</taxon>
        <taxon>Eurotiomycetes</taxon>
        <taxon>Chaetothyriomycetidae</taxon>
        <taxon>Verrucariales</taxon>
        <taxon>Verrucariaceae</taxon>
        <taxon>Endocarpon</taxon>
    </lineage>
</organism>
<dbReference type="EC" id="2.1.1.214" evidence="9"/>
<dbReference type="Pfam" id="PF01170">
    <property type="entry name" value="UPF0020"/>
    <property type="match status" value="1"/>
</dbReference>
<dbReference type="AlphaFoldDB" id="A0A8H7A663"/>
<evidence type="ECO:0000256" key="3">
    <source>
        <dbReference type="ARBA" id="ARBA00022555"/>
    </source>
</evidence>
<evidence type="ECO:0000313" key="15">
    <source>
        <dbReference type="Proteomes" id="UP000606974"/>
    </source>
</evidence>
<dbReference type="GO" id="GO:0000049">
    <property type="term" value="F:tRNA binding"/>
    <property type="evidence" value="ECO:0007669"/>
    <property type="project" value="UniProtKB-UniRule"/>
</dbReference>
<gene>
    <name evidence="14" type="ORF">GJ744_003934</name>
</gene>
<evidence type="ECO:0000313" key="14">
    <source>
        <dbReference type="EMBL" id="KAF7503370.1"/>
    </source>
</evidence>
<protein>
    <recommendedName>
        <fullName evidence="9">tRNA (guanine(10)-N(2))-methyltransferase</fullName>
        <ecNumber evidence="9">2.1.1.214</ecNumber>
    </recommendedName>
</protein>
<feature type="domain" description="tRNA (guanine(10)-N(2))-methyltransferase TRMT11 N-terminal" evidence="13">
    <location>
        <begin position="4"/>
        <end position="169"/>
    </location>
</feature>
<comment type="similarity">
    <text evidence="10">Belongs to the class I-like SAM-binding methyltransferase superfamily. TRM11 methyltransferase family.</text>
</comment>
<dbReference type="InterPro" id="IPR000241">
    <property type="entry name" value="RlmKL-like_Mtase"/>
</dbReference>
<evidence type="ECO:0000256" key="10">
    <source>
        <dbReference type="PROSITE-ProRule" id="PRU00959"/>
    </source>
</evidence>
<dbReference type="InterPro" id="IPR016691">
    <property type="entry name" value="TRMT11"/>
</dbReference>
<evidence type="ECO:0000259" key="12">
    <source>
        <dbReference type="Pfam" id="PF01170"/>
    </source>
</evidence>
<comment type="subcellular location">
    <subcellularLocation>
        <location evidence="1">Cytoplasm</location>
    </subcellularLocation>
</comment>
<dbReference type="GO" id="GO:0005737">
    <property type="term" value="C:cytoplasm"/>
    <property type="evidence" value="ECO:0007669"/>
    <property type="project" value="UniProtKB-SubCell"/>
</dbReference>
<keyword evidence="7 10" id="KW-0819">tRNA processing</keyword>
<keyword evidence="15" id="KW-1185">Reference proteome</keyword>